<keyword evidence="2" id="KW-1185">Reference proteome</keyword>
<dbReference type="EMBL" id="CAKOGL010000005">
    <property type="protein sequence ID" value="CAH2085978.1"/>
    <property type="molecule type" value="Genomic_DNA"/>
</dbReference>
<dbReference type="PANTHER" id="PTHR33395">
    <property type="entry name" value="TRANSCRIPTASE, PUTATIVE-RELATED-RELATED"/>
    <property type="match status" value="1"/>
</dbReference>
<gene>
    <name evidence="1" type="ORF">EEDITHA_LOCUS2407</name>
</gene>
<organism evidence="1 2">
    <name type="scientific">Euphydryas editha</name>
    <name type="common">Edith's checkerspot</name>
    <dbReference type="NCBI Taxonomy" id="104508"/>
    <lineage>
        <taxon>Eukaryota</taxon>
        <taxon>Metazoa</taxon>
        <taxon>Ecdysozoa</taxon>
        <taxon>Arthropoda</taxon>
        <taxon>Hexapoda</taxon>
        <taxon>Insecta</taxon>
        <taxon>Pterygota</taxon>
        <taxon>Neoptera</taxon>
        <taxon>Endopterygota</taxon>
        <taxon>Lepidoptera</taxon>
        <taxon>Glossata</taxon>
        <taxon>Ditrysia</taxon>
        <taxon>Papilionoidea</taxon>
        <taxon>Nymphalidae</taxon>
        <taxon>Nymphalinae</taxon>
        <taxon>Euphydryas</taxon>
    </lineage>
</organism>
<reference evidence="1" key="1">
    <citation type="submission" date="2022-03" db="EMBL/GenBank/DDBJ databases">
        <authorList>
            <person name="Tunstrom K."/>
        </authorList>
    </citation>
    <scope>NUCLEOTIDE SEQUENCE</scope>
</reference>
<name>A0AAU9TG80_EUPED</name>
<dbReference type="AlphaFoldDB" id="A0AAU9TG80"/>
<proteinExistence type="predicted"/>
<evidence type="ECO:0008006" key="3">
    <source>
        <dbReference type="Google" id="ProtNLM"/>
    </source>
</evidence>
<dbReference type="PANTHER" id="PTHR33395:SF22">
    <property type="entry name" value="REVERSE TRANSCRIPTASE DOMAIN-CONTAINING PROTEIN"/>
    <property type="match status" value="1"/>
</dbReference>
<comment type="caution">
    <text evidence="1">The sequence shown here is derived from an EMBL/GenBank/DDBJ whole genome shotgun (WGS) entry which is preliminary data.</text>
</comment>
<protein>
    <recommendedName>
        <fullName evidence="3">Maturase K</fullName>
    </recommendedName>
</protein>
<sequence length="245" mass="28869">MSEKIIAIDWLSELSQLNTEESVSFFYNILYDLMDKYVPKRLVKSNTNFPPWYSRALIKLIRQKTKIHTRWKKYSNAYDYQLFKELRSKEKLLQKECYSNFIKFSEDKIHSSPRYFWSFIKSKLGSNSVPTHMNLNGETSTNPVHICDMFNDYFNSVFVTCNDAIQFDLNVLNNSTSVSISSIDILQPTVSKYFQQLNVNKGVGYDKVHALLISRLYEELSIPLTLIYRKNQSLNDVFRTYGKRH</sequence>
<evidence type="ECO:0000313" key="1">
    <source>
        <dbReference type="EMBL" id="CAH2085978.1"/>
    </source>
</evidence>
<evidence type="ECO:0000313" key="2">
    <source>
        <dbReference type="Proteomes" id="UP001153954"/>
    </source>
</evidence>
<dbReference type="Proteomes" id="UP001153954">
    <property type="component" value="Unassembled WGS sequence"/>
</dbReference>
<accession>A0AAU9TG80</accession>